<evidence type="ECO:0000259" key="2">
    <source>
        <dbReference type="Pfam" id="PF13175"/>
    </source>
</evidence>
<feature type="coiled-coil region" evidence="1">
    <location>
        <begin position="195"/>
        <end position="284"/>
    </location>
</feature>
<feature type="coiled-coil region" evidence="1">
    <location>
        <begin position="309"/>
        <end position="336"/>
    </location>
</feature>
<dbReference type="EMBL" id="CP015622">
    <property type="protein sequence ID" value="ANE03737.1"/>
    <property type="molecule type" value="Genomic_DNA"/>
</dbReference>
<feature type="domain" description="Endonuclease GajA/Old nuclease/RecF-like AAA" evidence="2">
    <location>
        <begin position="1"/>
        <end position="361"/>
    </location>
</feature>
<dbReference type="Pfam" id="PF13175">
    <property type="entry name" value="AAA_15"/>
    <property type="match status" value="1"/>
</dbReference>
<organism evidence="3 4">
    <name type="scientific">Corynebacterium crudilactis</name>
    <dbReference type="NCBI Taxonomy" id="1652495"/>
    <lineage>
        <taxon>Bacteria</taxon>
        <taxon>Bacillati</taxon>
        <taxon>Actinomycetota</taxon>
        <taxon>Actinomycetes</taxon>
        <taxon>Mycobacteriales</taxon>
        <taxon>Corynebacteriaceae</taxon>
        <taxon>Corynebacterium</taxon>
    </lineage>
</organism>
<sequence length="876" mass="96124">MRIHEIIIENFRALEHLELRDIPDRGVIVIHGDNEQGKSSILEAINLLLSTKSTSRSGKIKVTQPVDRDVPVSITLEATVGTVRFRILKRYLKTPATELQIMEPRPSNHRGEDAETKFAEVLESHLDTTLLDTLFMKQGEVQAGINAVGIPALTSALNAQNGNTEDAAEDTELMAAVEKEYAKFYTTTGKANSRFAQFTKQVDGLRADLDDASAEVAKLSSHVDRVSRLERDRDQAHTKLPQAEEELASRRFELDAALKVKTEAEEVRAQFARAREQLEHAEATQHQRGELQRRVESAHHTVEQAVVGQKTAQEAADREEEELQILTERLKATRRSETTAIETVKQARQAVASIKNRERKDDLTALLAELEGIGENLHALRTAQSTLARVTQRDIDALQKASTEVDIQKKLVETRQGSITLSASVPTDIRVGEESISASADEESFSLDRELSIVIGDVTLVINPGKTAAESRTDLESAEAALAELLDHLDVVDIEQLRERFNTQEKRAADIAALLKEEQRISGGTEIAVLRAELDGLQIAEEFDPDLSLEDAQVALDEAEDLREQAGEAQKLAAAALDGVSARPADTALTILNARLGELNSNVVAAQTELDAALAETSTEDIDALVLQRVEALAAVALQKKQVEEALAQTNPDMAARLHDAAEANLKSYKSAISEANTELVRLEGLIGVAAGAKERFDKVQAALKGAENRLESEQRRAHAARRLHELMVFYRDESRKRYAAPFADKLSRLAASVFGENTDFDLDDQLSIASRSIGPRTVDIDHLSGGAQEQLAILTRFAIAELVAESSAQGAVPVFIDDALGSTDPERLTRISTLFSDAGKESQVFVLTCVPDRYNYVEVTQKRSIESLKTTNVLL</sequence>
<dbReference type="OrthoDB" id="3177877at2"/>
<dbReference type="STRING" id="1652495.ccrud_05610"/>
<keyword evidence="4" id="KW-1185">Reference proteome</keyword>
<dbReference type="Proteomes" id="UP000076929">
    <property type="component" value="Chromosome"/>
</dbReference>
<dbReference type="KEGG" id="ccjz:ccrud_05610"/>
<dbReference type="SUPFAM" id="SSF52540">
    <property type="entry name" value="P-loop containing nucleoside triphosphate hydrolases"/>
    <property type="match status" value="1"/>
</dbReference>
<protein>
    <submittedName>
        <fullName evidence="3">DNA repair protein</fullName>
    </submittedName>
</protein>
<evidence type="ECO:0000313" key="4">
    <source>
        <dbReference type="Proteomes" id="UP000076929"/>
    </source>
</evidence>
<dbReference type="AlphaFoldDB" id="A0A172QSR2"/>
<gene>
    <name evidence="3" type="ORF">ccrud_05610</name>
</gene>
<dbReference type="PANTHER" id="PTHR41259:SF1">
    <property type="entry name" value="DOUBLE-STRAND BREAK REPAIR RAD50 ATPASE, PUTATIVE-RELATED"/>
    <property type="match status" value="1"/>
</dbReference>
<dbReference type="InterPro" id="IPR027417">
    <property type="entry name" value="P-loop_NTPase"/>
</dbReference>
<name>A0A172QSR2_9CORY</name>
<feature type="coiled-coil region" evidence="1">
    <location>
        <begin position="468"/>
        <end position="514"/>
    </location>
</feature>
<feature type="coiled-coil region" evidence="1">
    <location>
        <begin position="659"/>
        <end position="724"/>
    </location>
</feature>
<proteinExistence type="predicted"/>
<dbReference type="PANTHER" id="PTHR41259">
    <property type="entry name" value="DOUBLE-STRAND BREAK REPAIR RAD50 ATPASE, PUTATIVE-RELATED"/>
    <property type="match status" value="1"/>
</dbReference>
<reference evidence="3 4" key="1">
    <citation type="submission" date="2016-05" db="EMBL/GenBank/DDBJ databases">
        <title>Complete genome sequence of Corynebacterium crudilactis, a new Corynebacterium species isolated from raw cow's milk.</title>
        <authorList>
            <person name="Christian R."/>
            <person name="Zimmermann J."/>
            <person name="Lipski A."/>
            <person name="Kalinowski J."/>
        </authorList>
    </citation>
    <scope>NUCLEOTIDE SEQUENCE [LARGE SCALE GENOMIC DNA]</scope>
    <source>
        <strain evidence="3 4">JZ16</strain>
    </source>
</reference>
<keyword evidence="1" id="KW-0175">Coiled coil</keyword>
<evidence type="ECO:0000313" key="3">
    <source>
        <dbReference type="EMBL" id="ANE03737.1"/>
    </source>
</evidence>
<evidence type="ECO:0000256" key="1">
    <source>
        <dbReference type="SAM" id="Coils"/>
    </source>
</evidence>
<dbReference type="Gene3D" id="3.40.50.300">
    <property type="entry name" value="P-loop containing nucleotide triphosphate hydrolases"/>
    <property type="match status" value="2"/>
</dbReference>
<accession>A0A172QSR2</accession>
<dbReference type="RefSeq" id="WP_066565237.1">
    <property type="nucleotide sequence ID" value="NZ_CP015622.1"/>
</dbReference>
<dbReference type="InterPro" id="IPR041685">
    <property type="entry name" value="AAA_GajA/Old/RecF-like"/>
</dbReference>